<protein>
    <recommendedName>
        <fullName evidence="3">DUF4220 domain-containing protein</fullName>
    </recommendedName>
</protein>
<keyword evidence="2" id="KW-1133">Transmembrane helix</keyword>
<keyword evidence="2" id="KW-0812">Transmembrane</keyword>
<proteinExistence type="predicted"/>
<keyword evidence="2" id="KW-0472">Membrane</keyword>
<evidence type="ECO:0000313" key="4">
    <source>
        <dbReference type="EMBL" id="JAD84380.1"/>
    </source>
</evidence>
<accession>A0A0A9DFG5</accession>
<sequence length="849" mass="97330">MAFYEDWDCLQRLSLLIRRLWRFLLLMVFGTVAGLLVLLVAVIGRSILSTIVVLFMRDKVTRMASVELWVVLTTLMLVVRFLLDFFGPWYAYRSMTGLVLTIEMLNYSLVHYTMGLMQLSASKVNDYFQVWAVLLVTLQYSVKIGRPYTRSKQIPLLDLMSSFWAANLIRMQTFFHLRIPLWSIWALNAARIISYFFSSDKAEAINQESTRIVADYMSYEHELGSGSQLSVDGPNIHDKEFTMKWYKYLVLGEDQVLKDLQEGRLVPAAQKEYVKGRRRVLRLDPNEHKKLITVDKIWDVDAVGGGLQGLGGTADGANRLKDVCLSFSLYKLLRRRFYDLPLHESRLLRQGKKIRRLVFKYILYDAERAFRVMAIEVSFLQDLFYSKHAAMFAAGFPTMSLVLSLLLVTATGYIAYPVRYIPKRMDQADSNKITHGVFITRVIIALIIGKELAEIYIYVFSQWTKVLMLCSYTKHQWSRHPLVEMAMRALLGLMTRGSWNEKIRQHNLLISSRGLKIQKFTMHRGSKFPKGIKMEACTKDAIFKSFKRLEKNPKSLDSYFSNAFGPEDQCLHRKLLWADELEADTHRILVWHIATCLCEINLASDKATVLQPIFLSPRPFVNKPKSSTPNDSTSVEAGVWWEHYTTAASLSNYCAYLVTQALVPDNGLVANKVFFEVRREINHVTLDGRIEYLLRPRSMRDVFTRLMRTVDMADEEEAEDEQASDQENTDEEASVVSEADLNKKQRRGGSLDLKNSLTRKGAILGKQLMEAFAEDRAGLWEKLAVFWTGFLLHLAASTRASKHKTRLAGSRELTTHLWTLLSHAGFLGRDPHGQALLDPEDLLDVDPVS</sequence>
<organism evidence="4">
    <name type="scientific">Arundo donax</name>
    <name type="common">Giant reed</name>
    <name type="synonym">Donax arundinaceus</name>
    <dbReference type="NCBI Taxonomy" id="35708"/>
    <lineage>
        <taxon>Eukaryota</taxon>
        <taxon>Viridiplantae</taxon>
        <taxon>Streptophyta</taxon>
        <taxon>Embryophyta</taxon>
        <taxon>Tracheophyta</taxon>
        <taxon>Spermatophyta</taxon>
        <taxon>Magnoliopsida</taxon>
        <taxon>Liliopsida</taxon>
        <taxon>Poales</taxon>
        <taxon>Poaceae</taxon>
        <taxon>PACMAD clade</taxon>
        <taxon>Arundinoideae</taxon>
        <taxon>Arundineae</taxon>
        <taxon>Arundo</taxon>
    </lineage>
</organism>
<feature type="transmembrane region" description="Helical" evidence="2">
    <location>
        <begin position="63"/>
        <end position="83"/>
    </location>
</feature>
<evidence type="ECO:0000256" key="2">
    <source>
        <dbReference type="SAM" id="Phobius"/>
    </source>
</evidence>
<dbReference type="Pfam" id="PF13968">
    <property type="entry name" value="DUF4220"/>
    <property type="match status" value="1"/>
</dbReference>
<feature type="compositionally biased region" description="Acidic residues" evidence="1">
    <location>
        <begin position="714"/>
        <end position="733"/>
    </location>
</feature>
<feature type="region of interest" description="Disordered" evidence="1">
    <location>
        <begin position="714"/>
        <end position="747"/>
    </location>
</feature>
<dbReference type="InterPro" id="IPR007658">
    <property type="entry name" value="DUF594"/>
</dbReference>
<feature type="transmembrane region" description="Helical" evidence="2">
    <location>
        <begin position="20"/>
        <end position="43"/>
    </location>
</feature>
<dbReference type="EMBL" id="GBRH01213515">
    <property type="protein sequence ID" value="JAD84380.1"/>
    <property type="molecule type" value="Transcribed_RNA"/>
</dbReference>
<name>A0A0A9DFG5_ARUDO</name>
<dbReference type="Pfam" id="PF04578">
    <property type="entry name" value="DUF594"/>
    <property type="match status" value="1"/>
</dbReference>
<dbReference type="PANTHER" id="PTHR31325">
    <property type="entry name" value="OS01G0798800 PROTEIN-RELATED"/>
    <property type="match status" value="1"/>
</dbReference>
<dbReference type="AlphaFoldDB" id="A0A0A9DFG5"/>
<feature type="domain" description="DUF4220" evidence="3">
    <location>
        <begin position="103"/>
        <end position="509"/>
    </location>
</feature>
<evidence type="ECO:0000259" key="3">
    <source>
        <dbReference type="Pfam" id="PF13968"/>
    </source>
</evidence>
<feature type="transmembrane region" description="Helical" evidence="2">
    <location>
        <begin position="389"/>
        <end position="416"/>
    </location>
</feature>
<reference evidence="4" key="1">
    <citation type="submission" date="2014-09" db="EMBL/GenBank/DDBJ databases">
        <authorList>
            <person name="Magalhaes I.L.F."/>
            <person name="Oliveira U."/>
            <person name="Santos F.R."/>
            <person name="Vidigal T.H.D.A."/>
            <person name="Brescovit A.D."/>
            <person name="Santos A.J."/>
        </authorList>
    </citation>
    <scope>NUCLEOTIDE SEQUENCE</scope>
    <source>
        <tissue evidence="4">Shoot tissue taken approximately 20 cm above the soil surface</tissue>
    </source>
</reference>
<evidence type="ECO:0000256" key="1">
    <source>
        <dbReference type="SAM" id="MobiDB-lite"/>
    </source>
</evidence>
<dbReference type="InterPro" id="IPR025315">
    <property type="entry name" value="DUF4220"/>
</dbReference>
<feature type="transmembrane region" description="Helical" evidence="2">
    <location>
        <begin position="436"/>
        <end position="459"/>
    </location>
</feature>
<reference evidence="4" key="2">
    <citation type="journal article" date="2015" name="Data Brief">
        <title>Shoot transcriptome of the giant reed, Arundo donax.</title>
        <authorList>
            <person name="Barrero R.A."/>
            <person name="Guerrero F.D."/>
            <person name="Moolhuijzen P."/>
            <person name="Goolsby J.A."/>
            <person name="Tidwell J."/>
            <person name="Bellgard S.E."/>
            <person name="Bellgard M.I."/>
        </authorList>
    </citation>
    <scope>NUCLEOTIDE SEQUENCE</scope>
    <source>
        <tissue evidence="4">Shoot tissue taken approximately 20 cm above the soil surface</tissue>
    </source>
</reference>
<feature type="transmembrane region" description="Helical" evidence="2">
    <location>
        <begin position="95"/>
        <end position="114"/>
    </location>
</feature>